<dbReference type="EMBL" id="DAARPB010000053">
    <property type="protein sequence ID" value="HAE3314924.1"/>
    <property type="molecule type" value="Genomic_DNA"/>
</dbReference>
<proteinExistence type="inferred from homology"/>
<dbReference type="SUPFAM" id="SSF53335">
    <property type="entry name" value="S-adenosyl-L-methionine-dependent methyltransferases"/>
    <property type="match status" value="1"/>
</dbReference>
<evidence type="ECO:0000256" key="1">
    <source>
        <dbReference type="ARBA" id="ARBA00022490"/>
    </source>
</evidence>
<dbReference type="FunFam" id="3.40.50.150:FF:000046">
    <property type="entry name" value="Ribosomal RNA large subunit methyltransferase G"/>
    <property type="match status" value="1"/>
</dbReference>
<evidence type="ECO:0000313" key="11">
    <source>
        <dbReference type="EMBL" id="HAC7007922.1"/>
    </source>
</evidence>
<keyword evidence="1 6" id="KW-0963">Cytoplasm</keyword>
<accession>A0A3Y7QWT2</accession>
<dbReference type="EC" id="2.1.1.174" evidence="6"/>
<evidence type="ECO:0000313" key="14">
    <source>
        <dbReference type="EMBL" id="HAE3314924.1"/>
    </source>
</evidence>
<evidence type="ECO:0000259" key="7">
    <source>
        <dbReference type="Pfam" id="PF05175"/>
    </source>
</evidence>
<protein>
    <recommendedName>
        <fullName evidence="6">Ribosomal RNA large subunit methyltransferase G</fullName>
        <ecNumber evidence="6">2.1.1.174</ecNumber>
    </recommendedName>
    <alternativeName>
        <fullName evidence="6">23S rRNA m2G1835 methyltransferase</fullName>
    </alternativeName>
    <alternativeName>
        <fullName evidence="6">rRNA (guanine-N(2)-)-methyltransferase RlmG</fullName>
    </alternativeName>
</protein>
<evidence type="ECO:0000313" key="16">
    <source>
        <dbReference type="EMBL" id="HAE5462045.1"/>
    </source>
</evidence>
<dbReference type="EMBL" id="DAAHHG010000010">
    <property type="protein sequence ID" value="HAB6116879.1"/>
    <property type="molecule type" value="Genomic_DNA"/>
</dbReference>
<dbReference type="GO" id="GO:0005737">
    <property type="term" value="C:cytoplasm"/>
    <property type="evidence" value="ECO:0007669"/>
    <property type="project" value="UniProtKB-SubCell"/>
</dbReference>
<dbReference type="PANTHER" id="PTHR47816">
    <property type="entry name" value="RIBOSOMAL RNA SMALL SUBUNIT METHYLTRANSFERASE C"/>
    <property type="match status" value="1"/>
</dbReference>
<dbReference type="HAMAP" id="MF_01859">
    <property type="entry name" value="23SrRNA_methyltr_G"/>
    <property type="match status" value="1"/>
</dbReference>
<comment type="catalytic activity">
    <reaction evidence="6">
        <text>guanosine(1835) in 23S rRNA + S-adenosyl-L-methionine = N(2)-methylguanosine(1835) in 23S rRNA + S-adenosyl-L-homocysteine + H(+)</text>
        <dbReference type="Rhea" id="RHEA:42744"/>
        <dbReference type="Rhea" id="RHEA-COMP:10217"/>
        <dbReference type="Rhea" id="RHEA-COMP:10218"/>
        <dbReference type="ChEBI" id="CHEBI:15378"/>
        <dbReference type="ChEBI" id="CHEBI:57856"/>
        <dbReference type="ChEBI" id="CHEBI:59789"/>
        <dbReference type="ChEBI" id="CHEBI:74269"/>
        <dbReference type="ChEBI" id="CHEBI:74481"/>
        <dbReference type="EC" id="2.1.1.174"/>
    </reaction>
</comment>
<dbReference type="EMBL" id="DAASAA010000026">
    <property type="protein sequence ID" value="HAE4651348.1"/>
    <property type="molecule type" value="Genomic_DNA"/>
</dbReference>
<evidence type="ECO:0000313" key="17">
    <source>
        <dbReference type="EMBL" id="HAE9703327.1"/>
    </source>
</evidence>
<feature type="domain" description="Methyltransferase small" evidence="7">
    <location>
        <begin position="199"/>
        <end position="370"/>
    </location>
</feature>
<gene>
    <name evidence="6 18" type="primary">rlmG</name>
    <name evidence="11" type="ORF">G0E05_13850</name>
    <name evidence="12" type="ORF">G0E16_13130</name>
    <name evidence="13" type="ORF">G3378_003293</name>
    <name evidence="14" type="ORF">G3457_003511</name>
    <name evidence="15" type="ORF">G4D33_002291</name>
    <name evidence="16" type="ORF">G4H65_002554</name>
    <name evidence="17" type="ORF">G4W07_001413</name>
    <name evidence="18" type="ORF">GB249_12575</name>
    <name evidence="10" type="ORF">GB449_14390</name>
    <name evidence="9" type="ORF">GBW16_17120</name>
</gene>
<evidence type="ECO:0000313" key="12">
    <source>
        <dbReference type="EMBL" id="HAC7025883.1"/>
    </source>
</evidence>
<dbReference type="EMBL" id="DAAHFJ010000009">
    <property type="protein sequence ID" value="HAB5883139.1"/>
    <property type="molecule type" value="Genomic_DNA"/>
</dbReference>
<dbReference type="InterPro" id="IPR046977">
    <property type="entry name" value="RsmC/RlmG"/>
</dbReference>
<dbReference type="FunFam" id="3.40.50.150:FF:000047">
    <property type="entry name" value="Ribosomal RNA large subunit methyltransferase G"/>
    <property type="match status" value="1"/>
</dbReference>
<dbReference type="InterPro" id="IPR058679">
    <property type="entry name" value="RlmG_N"/>
</dbReference>
<dbReference type="EMBL" id="DAATQB010000013">
    <property type="protein sequence ID" value="HAE9703327.1"/>
    <property type="molecule type" value="Genomic_DNA"/>
</dbReference>
<dbReference type="NCBIfam" id="NF011577">
    <property type="entry name" value="PRK15001.1"/>
    <property type="match status" value="1"/>
</dbReference>
<keyword evidence="5 6" id="KW-0949">S-adenosyl-L-methionine</keyword>
<comment type="function">
    <text evidence="6">Specifically methylates the guanine in position 1835 (m2G1835) of 23S rRNA.</text>
</comment>
<dbReference type="EMBL" id="DAAMKD010000048">
    <property type="protein sequence ID" value="HAC7007922.1"/>
    <property type="molecule type" value="Genomic_DNA"/>
</dbReference>
<dbReference type="GO" id="GO:0052916">
    <property type="term" value="F:23S rRNA (guanine(1835)-N(2))-methyltransferase activity"/>
    <property type="evidence" value="ECO:0007669"/>
    <property type="project" value="UniProtKB-EC"/>
</dbReference>
<feature type="domain" description="RlmG N-terminal" evidence="8">
    <location>
        <begin position="1"/>
        <end position="179"/>
    </location>
</feature>
<dbReference type="InterPro" id="IPR002052">
    <property type="entry name" value="DNA_methylase_N6_adenine_CS"/>
</dbReference>
<keyword evidence="2 6" id="KW-0698">rRNA processing</keyword>
<dbReference type="Gene3D" id="3.40.50.150">
    <property type="entry name" value="Vaccinia Virus protein VP39"/>
    <property type="match status" value="2"/>
</dbReference>
<reference evidence="18" key="2">
    <citation type="submission" date="2019-10" db="EMBL/GenBank/DDBJ databases">
        <authorList>
            <consortium name="NCBI Pathogen Detection Project"/>
        </authorList>
    </citation>
    <scope>NUCLEOTIDE SEQUENCE</scope>
    <source>
        <strain evidence="18">Salmonella enterica</strain>
    </source>
</reference>
<dbReference type="InterPro" id="IPR029063">
    <property type="entry name" value="SAM-dependent_MTases_sf"/>
</dbReference>
<dbReference type="EMBL" id="DAAMKG010000007">
    <property type="protein sequence ID" value="HAC7025883.1"/>
    <property type="molecule type" value="Genomic_DNA"/>
</dbReference>
<evidence type="ECO:0000256" key="4">
    <source>
        <dbReference type="ARBA" id="ARBA00022679"/>
    </source>
</evidence>
<dbReference type="InterPro" id="IPR007848">
    <property type="entry name" value="Small_mtfrase_dom"/>
</dbReference>
<dbReference type="Pfam" id="PF26049">
    <property type="entry name" value="RLMG_N"/>
    <property type="match status" value="1"/>
</dbReference>
<dbReference type="EMBL" id="DAASGV010000013">
    <property type="protein sequence ID" value="HAE5462045.1"/>
    <property type="molecule type" value="Genomic_DNA"/>
</dbReference>
<comment type="subcellular location">
    <subcellularLocation>
        <location evidence="6">Cytoplasm</location>
    </subcellularLocation>
</comment>
<dbReference type="PANTHER" id="PTHR47816:SF5">
    <property type="entry name" value="RIBOSOMAL RNA LARGE SUBUNIT METHYLTRANSFERASE G"/>
    <property type="match status" value="1"/>
</dbReference>
<organism evidence="18">
    <name type="scientific">Salmonella derby</name>
    <dbReference type="NCBI Taxonomy" id="28144"/>
    <lineage>
        <taxon>Bacteria</taxon>
        <taxon>Pseudomonadati</taxon>
        <taxon>Pseudomonadota</taxon>
        <taxon>Gammaproteobacteria</taxon>
        <taxon>Enterobacterales</taxon>
        <taxon>Enterobacteriaceae</taxon>
        <taxon>Salmonella</taxon>
    </lineage>
</organism>
<dbReference type="CDD" id="cd02440">
    <property type="entry name" value="AdoMet_MTases"/>
    <property type="match status" value="1"/>
</dbReference>
<dbReference type="GO" id="GO:0003676">
    <property type="term" value="F:nucleic acid binding"/>
    <property type="evidence" value="ECO:0007669"/>
    <property type="project" value="InterPro"/>
</dbReference>
<dbReference type="EMBL" id="DAATUR010000009">
    <property type="protein sequence ID" value="HAF0186840.1"/>
    <property type="molecule type" value="Genomic_DNA"/>
</dbReference>
<dbReference type="EMBL" id="DAARKQ010000031">
    <property type="protein sequence ID" value="HAE2823411.1"/>
    <property type="molecule type" value="Genomic_DNA"/>
</dbReference>
<evidence type="ECO:0000256" key="5">
    <source>
        <dbReference type="ARBA" id="ARBA00022691"/>
    </source>
</evidence>
<evidence type="ECO:0000313" key="10">
    <source>
        <dbReference type="EMBL" id="HAB6116879.1"/>
    </source>
</evidence>
<dbReference type="InterPro" id="IPR017237">
    <property type="entry name" value="RLMG"/>
</dbReference>
<sequence length="378" mass="42276">MSHVDDGFRSLTLKRFPQTDDVNPLLAWEAADEYLLQQLDETEIRGPVLILNDTFGALSCALAEHSPYSIGDSYLSELGTRENLRHNGIAESSVTFLDSTADYPQAPGVVLIKVTKTLALLEQQLRALRKVVTAQTRIIAGAKARDIHTSTLELFEKVLGPTTTTLAWKKARLINCTFSHPQLADAPQTLSWKLEDTGWTIHNHANVFSRTGLDIGARFFMQHLPENLDGEIVDLGCGNGVIGLSLLAKNPQANVVFVDESPMAVDSSRLNVETNLPEAFERCEFMINNALSGVEPFRFNAVFCNPPFHQKHALTDNIAWEMFHHARRCLKINGELYIVANRHLDYFHKLKKIFGNCATIATNNKFVILKAVKQGRRR</sequence>
<reference evidence="18" key="1">
    <citation type="journal article" date="2018" name="Genome Biol.">
        <title>SKESA: strategic k-mer extension for scrupulous assemblies.</title>
        <authorList>
            <person name="Souvorov A."/>
            <person name="Agarwala R."/>
            <person name="Lipman D.J."/>
        </authorList>
    </citation>
    <scope>NUCLEOTIDE SEQUENCE</scope>
    <source>
        <strain evidence="18">Salmonella enterica</strain>
    </source>
</reference>
<evidence type="ECO:0000259" key="8">
    <source>
        <dbReference type="Pfam" id="PF26049"/>
    </source>
</evidence>
<keyword evidence="3 6" id="KW-0489">Methyltransferase</keyword>
<comment type="caution">
    <text evidence="18">The sequence shown here is derived from an EMBL/GenBank/DDBJ whole genome shotgun (WGS) entry which is preliminary data.</text>
</comment>
<evidence type="ECO:0000256" key="6">
    <source>
        <dbReference type="HAMAP-Rule" id="MF_01859"/>
    </source>
</evidence>
<evidence type="ECO:0000313" key="15">
    <source>
        <dbReference type="EMBL" id="HAE4651348.1"/>
    </source>
</evidence>
<evidence type="ECO:0000256" key="2">
    <source>
        <dbReference type="ARBA" id="ARBA00022552"/>
    </source>
</evidence>
<dbReference type="AlphaFoldDB" id="A0A3Y7QWT2"/>
<name>A0A3Y7QWT2_SALDE</name>
<keyword evidence="4 6" id="KW-0808">Transferase</keyword>
<dbReference type="PROSITE" id="PS00092">
    <property type="entry name" value="N6_MTASE"/>
    <property type="match status" value="1"/>
</dbReference>
<dbReference type="Pfam" id="PF05175">
    <property type="entry name" value="MTS"/>
    <property type="match status" value="1"/>
</dbReference>
<evidence type="ECO:0000313" key="9">
    <source>
        <dbReference type="EMBL" id="HAB5883139.1"/>
    </source>
</evidence>
<dbReference type="RefSeq" id="WP_118998180.1">
    <property type="nucleotide sequence ID" value="NZ_CBDFTJ010000008.1"/>
</dbReference>
<evidence type="ECO:0000313" key="13">
    <source>
        <dbReference type="EMBL" id="HAE2823411.1"/>
    </source>
</evidence>
<evidence type="ECO:0000256" key="3">
    <source>
        <dbReference type="ARBA" id="ARBA00022603"/>
    </source>
</evidence>
<comment type="similarity">
    <text evidence="6">Belongs to the methyltransferase superfamily. RlmG family.</text>
</comment>
<dbReference type="PIRSF" id="PIRSF037565">
    <property type="entry name" value="RRNA_m2G_Mtase_RsmD_prd"/>
    <property type="match status" value="1"/>
</dbReference>
<evidence type="ECO:0000313" key="18">
    <source>
        <dbReference type="EMBL" id="HAF0186840.1"/>
    </source>
</evidence>